<keyword evidence="4 6" id="KW-1133">Transmembrane helix</keyword>
<organism evidence="8 9">
    <name type="scientific">Candidatus Fokinia crypta</name>
    <dbReference type="NCBI Taxonomy" id="1920990"/>
    <lineage>
        <taxon>Bacteria</taxon>
        <taxon>Pseudomonadati</taxon>
        <taxon>Pseudomonadota</taxon>
        <taxon>Alphaproteobacteria</taxon>
        <taxon>Rickettsiales</taxon>
        <taxon>Candidatus Midichloriaceae</taxon>
        <taxon>Candidatus Fokinia</taxon>
    </lineage>
</organism>
<sequence length="187" mass="20975">MLRRVSGLLRKKKKVSRTVSIENVSYNIPSFDRRLLGWLVDVMLLAFLSAPLTEFLYDKLSITSELAKFSDLSGITSLDSFLNSVSREFLLKYATIQVIMILISALYFIICLAYYGRTLGKFVTGCTVLEMGNGKRISVRTAVLRTVLYAVSVLPFCIGLILFIPFSKHGRALHDRLADTIVVLKGK</sequence>
<keyword evidence="9" id="KW-1185">Reference proteome</keyword>
<gene>
    <name evidence="8" type="ORF">Fokcrypt_00141</name>
</gene>
<proteinExistence type="predicted"/>
<evidence type="ECO:0000256" key="3">
    <source>
        <dbReference type="ARBA" id="ARBA00022692"/>
    </source>
</evidence>
<comment type="subcellular location">
    <subcellularLocation>
        <location evidence="1">Cell membrane</location>
        <topology evidence="1">Multi-pass membrane protein</topology>
    </subcellularLocation>
</comment>
<dbReference type="InterPro" id="IPR051791">
    <property type="entry name" value="Pra-immunoreactive"/>
</dbReference>
<reference evidence="8" key="1">
    <citation type="submission" date="2022-10" db="EMBL/GenBank/DDBJ databases">
        <title>Host association and intracellularity evolved multiple times independently in the Rickettsiales.</title>
        <authorList>
            <person name="Castelli M."/>
            <person name="Nardi T."/>
            <person name="Gammuto L."/>
            <person name="Bellinzona G."/>
            <person name="Sabaneyeva E."/>
            <person name="Potekhin A."/>
            <person name="Serra V."/>
            <person name="Petroni G."/>
            <person name="Sassera D."/>
        </authorList>
    </citation>
    <scope>NUCLEOTIDE SEQUENCE [LARGE SCALE GENOMIC DNA]</scope>
    <source>
        <strain evidence="8">US_Bl 11III1</strain>
    </source>
</reference>
<evidence type="ECO:0000256" key="4">
    <source>
        <dbReference type="ARBA" id="ARBA00022989"/>
    </source>
</evidence>
<evidence type="ECO:0000313" key="9">
    <source>
        <dbReference type="Proteomes" id="UP001325140"/>
    </source>
</evidence>
<dbReference type="PANTHER" id="PTHR36115">
    <property type="entry name" value="PROLINE-RICH ANTIGEN HOMOLOG-RELATED"/>
    <property type="match status" value="1"/>
</dbReference>
<feature type="transmembrane region" description="Helical" evidence="6">
    <location>
        <begin position="147"/>
        <end position="166"/>
    </location>
</feature>
<evidence type="ECO:0000256" key="1">
    <source>
        <dbReference type="ARBA" id="ARBA00004651"/>
    </source>
</evidence>
<feature type="transmembrane region" description="Helical" evidence="6">
    <location>
        <begin position="90"/>
        <end position="115"/>
    </location>
</feature>
<name>A0ABZ0USF7_9RICK</name>
<evidence type="ECO:0000259" key="7">
    <source>
        <dbReference type="Pfam" id="PF06271"/>
    </source>
</evidence>
<dbReference type="RefSeq" id="WP_323722289.1">
    <property type="nucleotide sequence ID" value="NZ_CP110343.1"/>
</dbReference>
<dbReference type="EMBL" id="CP110343">
    <property type="protein sequence ID" value="WPX97633.1"/>
    <property type="molecule type" value="Genomic_DNA"/>
</dbReference>
<evidence type="ECO:0000256" key="6">
    <source>
        <dbReference type="SAM" id="Phobius"/>
    </source>
</evidence>
<evidence type="ECO:0000256" key="5">
    <source>
        <dbReference type="ARBA" id="ARBA00023136"/>
    </source>
</evidence>
<dbReference type="Pfam" id="PF06271">
    <property type="entry name" value="RDD"/>
    <property type="match status" value="1"/>
</dbReference>
<feature type="domain" description="RDD" evidence="7">
    <location>
        <begin position="29"/>
        <end position="178"/>
    </location>
</feature>
<evidence type="ECO:0000313" key="8">
    <source>
        <dbReference type="EMBL" id="WPX97633.1"/>
    </source>
</evidence>
<dbReference type="InterPro" id="IPR010432">
    <property type="entry name" value="RDD"/>
</dbReference>
<protein>
    <submittedName>
        <fullName evidence="8">RDD family protein</fullName>
    </submittedName>
</protein>
<keyword evidence="5 6" id="KW-0472">Membrane</keyword>
<accession>A0ABZ0USF7</accession>
<feature type="transmembrane region" description="Helical" evidence="6">
    <location>
        <begin position="35"/>
        <end position="57"/>
    </location>
</feature>
<dbReference type="Proteomes" id="UP001325140">
    <property type="component" value="Chromosome"/>
</dbReference>
<evidence type="ECO:0000256" key="2">
    <source>
        <dbReference type="ARBA" id="ARBA00022475"/>
    </source>
</evidence>
<keyword evidence="3 6" id="KW-0812">Transmembrane</keyword>
<keyword evidence="2" id="KW-1003">Cell membrane</keyword>